<gene>
    <name evidence="1" type="ORF">PC129_g14753</name>
</gene>
<evidence type="ECO:0000313" key="1">
    <source>
        <dbReference type="EMBL" id="KAG3214331.1"/>
    </source>
</evidence>
<name>A0A8T1HQB7_9STRA</name>
<dbReference type="VEuPathDB" id="FungiDB:PC110_g18091"/>
<sequence length="204" mass="23098">MLSCEGAKDLNYSTTVNSTLGGENQRDRTTVDHTEAYGKDLETRTCKVATDLATPLTLDTKTGHVNVLDLVCRRLVWSPSVGFHHLVGVMGRAGRHRVDDHHQERVRNIASHQRVDHQDVEGRHHVDVEDIADRHVVENLVVSRAIMDHSVATPPRLNVLRAAKKKVMRTMTRRCWRMLWSAMKATGKLEVRLLDDVVYTPNAK</sequence>
<comment type="caution">
    <text evidence="1">The sequence shown here is derived from an EMBL/GenBank/DDBJ whole genome shotgun (WGS) entry which is preliminary data.</text>
</comment>
<accession>A0A8T1HQB7</accession>
<protein>
    <submittedName>
        <fullName evidence="1">Uncharacterized protein</fullName>
    </submittedName>
</protein>
<dbReference type="EMBL" id="RCMV01000648">
    <property type="protein sequence ID" value="KAG3214331.1"/>
    <property type="molecule type" value="Genomic_DNA"/>
</dbReference>
<proteinExistence type="predicted"/>
<organism evidence="1 2">
    <name type="scientific">Phytophthora cactorum</name>
    <dbReference type="NCBI Taxonomy" id="29920"/>
    <lineage>
        <taxon>Eukaryota</taxon>
        <taxon>Sar</taxon>
        <taxon>Stramenopiles</taxon>
        <taxon>Oomycota</taxon>
        <taxon>Peronosporomycetes</taxon>
        <taxon>Peronosporales</taxon>
        <taxon>Peronosporaceae</taxon>
        <taxon>Phytophthora</taxon>
    </lineage>
</organism>
<evidence type="ECO:0000313" key="2">
    <source>
        <dbReference type="Proteomes" id="UP000760860"/>
    </source>
</evidence>
<dbReference type="Proteomes" id="UP000760860">
    <property type="component" value="Unassembled WGS sequence"/>
</dbReference>
<reference evidence="1" key="1">
    <citation type="submission" date="2018-05" db="EMBL/GenBank/DDBJ databases">
        <title>Effector identification in a new, highly contiguous assembly of the strawberry crown rot pathogen Phytophthora cactorum.</title>
        <authorList>
            <person name="Armitage A.D."/>
            <person name="Nellist C.F."/>
            <person name="Bates H."/>
            <person name="Vickerstaff R.J."/>
            <person name="Harrison R.J."/>
        </authorList>
    </citation>
    <scope>NUCLEOTIDE SEQUENCE</scope>
    <source>
        <strain evidence="1">P421</strain>
    </source>
</reference>
<dbReference type="AlphaFoldDB" id="A0A8T1HQB7"/>